<evidence type="ECO:0000256" key="2">
    <source>
        <dbReference type="ARBA" id="ARBA00006375"/>
    </source>
</evidence>
<keyword evidence="13 15" id="KW-0472">Membrane</keyword>
<dbReference type="Proteomes" id="UP000271162">
    <property type="component" value="Unassembled WGS sequence"/>
</dbReference>
<evidence type="ECO:0000313" key="19">
    <source>
        <dbReference type="Proteomes" id="UP000271162"/>
    </source>
</evidence>
<dbReference type="PROSITE" id="PS50920">
    <property type="entry name" value="SOLCAR"/>
    <property type="match status" value="2"/>
</dbReference>
<evidence type="ECO:0000256" key="10">
    <source>
        <dbReference type="ARBA" id="ARBA00022989"/>
    </source>
</evidence>
<dbReference type="PRINTS" id="PR00927">
    <property type="entry name" value="ADPTRNSLCASE"/>
</dbReference>
<evidence type="ECO:0000313" key="20">
    <source>
        <dbReference type="WBParaSite" id="NBR_0000829401-mRNA-1"/>
    </source>
</evidence>
<evidence type="ECO:0000256" key="9">
    <source>
        <dbReference type="ARBA" id="ARBA00022799"/>
    </source>
</evidence>
<comment type="similarity">
    <text evidence="2 16">Belongs to the mitochondrial carrier (TC 2.A.29) family.</text>
</comment>
<evidence type="ECO:0000256" key="6">
    <source>
        <dbReference type="ARBA" id="ARBA00022692"/>
    </source>
</evidence>
<evidence type="ECO:0000256" key="7">
    <source>
        <dbReference type="ARBA" id="ARBA00022737"/>
    </source>
</evidence>
<keyword evidence="9" id="KW-0702">S-nitrosylation</keyword>
<dbReference type="AlphaFoldDB" id="A0A0N4XYV1"/>
<evidence type="ECO:0000256" key="16">
    <source>
        <dbReference type="RuleBase" id="RU000488"/>
    </source>
</evidence>
<keyword evidence="4" id="KW-0488">Methylation</keyword>
<keyword evidence="7" id="KW-0677">Repeat</keyword>
<dbReference type="GO" id="GO:0140021">
    <property type="term" value="P:mitochondrial ADP transmembrane transport"/>
    <property type="evidence" value="ECO:0007669"/>
    <property type="project" value="InterPro"/>
</dbReference>
<proteinExistence type="inferred from homology"/>
<dbReference type="GO" id="GO:1990544">
    <property type="term" value="P:mitochondrial ATP transmembrane transport"/>
    <property type="evidence" value="ECO:0007669"/>
    <property type="project" value="InterPro"/>
</dbReference>
<comment type="catalytic activity">
    <reaction evidence="14">
        <text>ADP(in) + ATP(out) = ADP(out) + ATP(in)</text>
        <dbReference type="Rhea" id="RHEA:34999"/>
        <dbReference type="ChEBI" id="CHEBI:30616"/>
        <dbReference type="ChEBI" id="CHEBI:456216"/>
    </reaction>
</comment>
<evidence type="ECO:0000256" key="17">
    <source>
        <dbReference type="RuleBase" id="RU368008"/>
    </source>
</evidence>
<dbReference type="GO" id="GO:0005743">
    <property type="term" value="C:mitochondrial inner membrane"/>
    <property type="evidence" value="ECO:0007669"/>
    <property type="project" value="UniProtKB-SubCell"/>
</dbReference>
<keyword evidence="5" id="KW-0597">Phosphoprotein</keyword>
<dbReference type="GO" id="GO:0005471">
    <property type="term" value="F:ATP:ADP antiporter activity"/>
    <property type="evidence" value="ECO:0007669"/>
    <property type="project" value="UniProtKB-UniRule"/>
</dbReference>
<keyword evidence="12" id="KW-0496">Mitochondrion</keyword>
<feature type="transmembrane region" description="Helical" evidence="17">
    <location>
        <begin position="176"/>
        <end position="195"/>
    </location>
</feature>
<comment type="subunit">
    <text evidence="17">Monomer.</text>
</comment>
<dbReference type="InterPro" id="IPR023395">
    <property type="entry name" value="MCP_dom_sf"/>
</dbReference>
<comment type="function">
    <text evidence="17">Catalyzes the exchange of ADP and ATP across the membrane.</text>
</comment>
<dbReference type="InterPro" id="IPR002067">
    <property type="entry name" value="MCP"/>
</dbReference>
<sequence length="260" mass="29276">MVHENDAAYRGVAWDDALKFCKDFAAGASAAVVAKTLIAPVERVKLILQLQNAQTSLPVEKRYNGLIDCFIRVPKEQGFLSFWRGNWVNILRSCSQESLGFAFKDFFKIWTLNGVDGIEHRYRFLIGNIMAGGGAGIATYMIIYPLDFVRTRLAIDLGKSRKNREFVGMFDCVRKIVKHDGIVVTLIAAMLSYPLDTVRRRIMMGAGKKEFMYKGTIDCAKYIYINEGWKSFFSGAMINAMRGTGAALVLALYNEMTKFI</sequence>
<accession>A0A0N4XYV1</accession>
<dbReference type="WBParaSite" id="NBR_0000829401-mRNA-1">
    <property type="protein sequence ID" value="NBR_0000829401-mRNA-1"/>
    <property type="gene ID" value="NBR_0000829401"/>
</dbReference>
<feature type="transmembrane region" description="Helical" evidence="17">
    <location>
        <begin position="124"/>
        <end position="143"/>
    </location>
</feature>
<gene>
    <name evidence="18" type="ORF">NBR_LOCUS8295</name>
</gene>
<reference evidence="20" key="1">
    <citation type="submission" date="2017-02" db="UniProtKB">
        <authorList>
            <consortium name="WormBaseParasite"/>
        </authorList>
    </citation>
    <scope>IDENTIFICATION</scope>
</reference>
<evidence type="ECO:0000256" key="1">
    <source>
        <dbReference type="ARBA" id="ARBA00004448"/>
    </source>
</evidence>
<dbReference type="EMBL" id="UYSL01019988">
    <property type="protein sequence ID" value="VDL71884.1"/>
    <property type="molecule type" value="Genomic_DNA"/>
</dbReference>
<dbReference type="Pfam" id="PF00153">
    <property type="entry name" value="Mito_carr"/>
    <property type="match status" value="2"/>
</dbReference>
<dbReference type="GO" id="GO:1901029">
    <property type="term" value="P:negative regulation of mitochondrial outer membrane permeabilization involved in apoptotic signaling pathway"/>
    <property type="evidence" value="ECO:0007669"/>
    <property type="project" value="TreeGrafter"/>
</dbReference>
<feature type="repeat" description="Solcar" evidence="15">
    <location>
        <begin position="18"/>
        <end position="110"/>
    </location>
</feature>
<reference evidence="18 19" key="2">
    <citation type="submission" date="2018-11" db="EMBL/GenBank/DDBJ databases">
        <authorList>
            <consortium name="Pathogen Informatics"/>
        </authorList>
    </citation>
    <scope>NUCLEOTIDE SEQUENCE [LARGE SCALE GENOMIC DNA]</scope>
</reference>
<dbReference type="STRING" id="27835.A0A0N4XYV1"/>
<keyword evidence="3 16" id="KW-0813">Transport</keyword>
<dbReference type="InterPro" id="IPR002113">
    <property type="entry name" value="ADT_euk_type"/>
</dbReference>
<dbReference type="PANTHER" id="PTHR45635:SF32">
    <property type="entry name" value="ADP_ATP TRANSLOCASE 1"/>
    <property type="match status" value="1"/>
</dbReference>
<evidence type="ECO:0000256" key="3">
    <source>
        <dbReference type="ARBA" id="ARBA00022448"/>
    </source>
</evidence>
<keyword evidence="6 15" id="KW-0812">Transmembrane</keyword>
<evidence type="ECO:0000256" key="14">
    <source>
        <dbReference type="ARBA" id="ARBA00024537"/>
    </source>
</evidence>
<keyword evidence="8" id="KW-0999">Mitochondrion inner membrane</keyword>
<evidence type="ECO:0000256" key="4">
    <source>
        <dbReference type="ARBA" id="ARBA00022481"/>
    </source>
</evidence>
<organism evidence="20">
    <name type="scientific">Nippostrongylus brasiliensis</name>
    <name type="common">Rat hookworm</name>
    <dbReference type="NCBI Taxonomy" id="27835"/>
    <lineage>
        <taxon>Eukaryota</taxon>
        <taxon>Metazoa</taxon>
        <taxon>Ecdysozoa</taxon>
        <taxon>Nematoda</taxon>
        <taxon>Chromadorea</taxon>
        <taxon>Rhabditida</taxon>
        <taxon>Rhabditina</taxon>
        <taxon>Rhabditomorpha</taxon>
        <taxon>Strongyloidea</taxon>
        <taxon>Heligmosomidae</taxon>
        <taxon>Nippostrongylus</taxon>
    </lineage>
</organism>
<keyword evidence="19" id="KW-1185">Reference proteome</keyword>
<dbReference type="SUPFAM" id="SSF103506">
    <property type="entry name" value="Mitochondrial carrier"/>
    <property type="match status" value="1"/>
</dbReference>
<evidence type="ECO:0000256" key="11">
    <source>
        <dbReference type="ARBA" id="ARBA00022990"/>
    </source>
</evidence>
<keyword evidence="10 17" id="KW-1133">Transmembrane helix</keyword>
<evidence type="ECO:0000256" key="12">
    <source>
        <dbReference type="ARBA" id="ARBA00023128"/>
    </source>
</evidence>
<keyword evidence="11" id="KW-0007">Acetylation</keyword>
<dbReference type="Gene3D" id="1.50.40.10">
    <property type="entry name" value="Mitochondrial carrier domain"/>
    <property type="match status" value="2"/>
</dbReference>
<feature type="repeat" description="Solcar" evidence="15">
    <location>
        <begin position="180"/>
        <end position="259"/>
    </location>
</feature>
<comment type="caution">
    <text evidence="17">Lacks conserved residue(s) required for the propagation of feature annotation.</text>
</comment>
<dbReference type="PRINTS" id="PR00926">
    <property type="entry name" value="MITOCARRIER"/>
</dbReference>
<evidence type="ECO:0000313" key="18">
    <source>
        <dbReference type="EMBL" id="VDL71884.1"/>
    </source>
</evidence>
<dbReference type="PANTHER" id="PTHR45635">
    <property type="entry name" value="ADP,ATP CARRIER PROTEIN 1-RELATED-RELATED"/>
    <property type="match status" value="1"/>
</dbReference>
<evidence type="ECO:0000256" key="13">
    <source>
        <dbReference type="ARBA" id="ARBA00023136"/>
    </source>
</evidence>
<protein>
    <recommendedName>
        <fullName evidence="17">ADP/ATP translocase</fullName>
    </recommendedName>
    <alternativeName>
        <fullName evidence="17">ADP,ATP carrier protein</fullName>
    </alternativeName>
</protein>
<comment type="subcellular location">
    <subcellularLocation>
        <location evidence="17">Membrane</location>
        <topology evidence="17">Multi-pass membrane protein</topology>
    </subcellularLocation>
    <subcellularLocation>
        <location evidence="1">Mitochondrion inner membrane</location>
        <topology evidence="1">Multi-pass membrane protein</topology>
    </subcellularLocation>
</comment>
<dbReference type="OMA" id="KDFFKIW"/>
<evidence type="ECO:0000256" key="8">
    <source>
        <dbReference type="ARBA" id="ARBA00022792"/>
    </source>
</evidence>
<evidence type="ECO:0000256" key="5">
    <source>
        <dbReference type="ARBA" id="ARBA00022553"/>
    </source>
</evidence>
<dbReference type="InterPro" id="IPR018108">
    <property type="entry name" value="MCP_transmembrane"/>
</dbReference>
<name>A0A0N4XYV1_NIPBR</name>
<evidence type="ECO:0000256" key="15">
    <source>
        <dbReference type="PROSITE-ProRule" id="PRU00282"/>
    </source>
</evidence>